<comment type="caution">
    <text evidence="1">The sequence shown here is derived from an EMBL/GenBank/DDBJ whole genome shotgun (WGS) entry which is preliminary data.</text>
</comment>
<organism evidence="1 2">
    <name type="scientific">Promicromonospora alba</name>
    <dbReference type="NCBI Taxonomy" id="1616110"/>
    <lineage>
        <taxon>Bacteria</taxon>
        <taxon>Bacillati</taxon>
        <taxon>Actinomycetota</taxon>
        <taxon>Actinomycetes</taxon>
        <taxon>Micrococcales</taxon>
        <taxon>Promicromonosporaceae</taxon>
        <taxon>Promicromonospora</taxon>
    </lineage>
</organism>
<evidence type="ECO:0000313" key="2">
    <source>
        <dbReference type="Proteomes" id="UP001596011"/>
    </source>
</evidence>
<sequence>MTGPGDPALPALAAERSAQPRSRRGDLTIFVAGGVVCVVAFVLEPSDGRSTIDAAAMLLSYVSICLAVRQGVQEIQTHRAGDDAPGWWSRFVAVLAARPRSTVAGLVVILAAATYLTWYYTSASSIPVTGDIRVTAESAEPADGGPPAGLTDCYVDGERRTEEGTGAPAAVCTQLRISLPGDPPQRGHVTFLPVLHNPAATGSCVAGAEIVLTPVVDNVPRAAVRGSSGRPVDVPIGGGTSAVHVLAEVDQRHDDLACSVSLTVTRAVLHD</sequence>
<keyword evidence="2" id="KW-1185">Reference proteome</keyword>
<dbReference type="Proteomes" id="UP001596011">
    <property type="component" value="Unassembled WGS sequence"/>
</dbReference>
<proteinExistence type="predicted"/>
<protein>
    <submittedName>
        <fullName evidence="1">Uncharacterized protein</fullName>
    </submittedName>
</protein>
<evidence type="ECO:0000313" key="1">
    <source>
        <dbReference type="EMBL" id="MFC4627942.1"/>
    </source>
</evidence>
<name>A0ABV9HDS4_9MICO</name>
<reference evidence="2" key="1">
    <citation type="journal article" date="2019" name="Int. J. Syst. Evol. Microbiol.">
        <title>The Global Catalogue of Microorganisms (GCM) 10K type strain sequencing project: providing services to taxonomists for standard genome sequencing and annotation.</title>
        <authorList>
            <consortium name="The Broad Institute Genomics Platform"/>
            <consortium name="The Broad Institute Genome Sequencing Center for Infectious Disease"/>
            <person name="Wu L."/>
            <person name="Ma J."/>
        </authorList>
    </citation>
    <scope>NUCLEOTIDE SEQUENCE [LARGE SCALE GENOMIC DNA]</scope>
    <source>
        <strain evidence="2">CCUG 42722</strain>
    </source>
</reference>
<dbReference type="RefSeq" id="WP_377133554.1">
    <property type="nucleotide sequence ID" value="NZ_JBHSFI010000003.1"/>
</dbReference>
<dbReference type="EMBL" id="JBHSFI010000003">
    <property type="protein sequence ID" value="MFC4627942.1"/>
    <property type="molecule type" value="Genomic_DNA"/>
</dbReference>
<accession>A0ABV9HDS4</accession>
<gene>
    <name evidence="1" type="ORF">ACFO6V_06850</name>
</gene>